<dbReference type="Pfam" id="PF22366">
    <property type="entry name" value="NDH2_C"/>
    <property type="match status" value="1"/>
</dbReference>
<sequence>MAVSLENNTPHQVVIIGGGFGGLYAAKALAKASVNVTLIDKRNFHLFQPLLYQVATGTLSPSDISAPLRSVFSKSKNTKVLLGEVNDIDPKTQQVILGDEVVPYDTLIVATGANHSYFGKDNWEKVAPGLKTVEDAIEMRRRIFGAFEAAEKETDPEKRRAWLSFVIVGGGPTGVELAGAIAELAYKTLKEDFRSIDTSETKILLLQGGPRILPHMAPELSASAAVSLQTLGVELHTHTRVTNIEGDIVTFKQDNEFTEIASKTILWAAGVQGSPMGKVLAETTGVERDYSGRVIVEPDLSIEGYDNIFVIGDLANFSHQDAKPLPGVAPVAKQQGEYVGKLIQRRLQGKTLPQFHYNDVGSLAMIGQNLAVVDLSLIKLTGFLAWAFWLLVHIYFLIEFDTKLLVVFQWAWNYITRNRRSRLITGREAFVEAKSINNSSTYQTPEKKQPVKL</sequence>
<organism evidence="12 13">
    <name type="scientific">Atlanticothrix silvestris CENA357</name>
    <dbReference type="NCBI Taxonomy" id="1725252"/>
    <lineage>
        <taxon>Bacteria</taxon>
        <taxon>Bacillati</taxon>
        <taxon>Cyanobacteriota</taxon>
        <taxon>Cyanophyceae</taxon>
        <taxon>Nostocales</taxon>
        <taxon>Nodulariaceae</taxon>
        <taxon>Atlanticothrix</taxon>
        <taxon>Atlanticothrix silvestris</taxon>
    </lineage>
</organism>
<dbReference type="PRINTS" id="PR00411">
    <property type="entry name" value="PNDRDTASEI"/>
</dbReference>
<dbReference type="AlphaFoldDB" id="A0A8J7HNC1"/>
<dbReference type="EMBL" id="JAECZB010000113">
    <property type="protein sequence ID" value="MBH8556339.1"/>
    <property type="molecule type" value="Genomic_DNA"/>
</dbReference>
<dbReference type="Proteomes" id="UP000599391">
    <property type="component" value="Unassembled WGS sequence"/>
</dbReference>
<accession>A0A8J7HNC1</accession>
<keyword evidence="9" id="KW-1133">Transmembrane helix</keyword>
<feature type="transmembrane region" description="Helical" evidence="9">
    <location>
        <begin position="377"/>
        <end position="398"/>
    </location>
</feature>
<evidence type="ECO:0000256" key="6">
    <source>
        <dbReference type="ARBA" id="ARBA00023002"/>
    </source>
</evidence>
<dbReference type="PRINTS" id="PR00368">
    <property type="entry name" value="FADPNR"/>
</dbReference>
<gene>
    <name evidence="12" type="ORF">I8751_29245</name>
</gene>
<evidence type="ECO:0000259" key="10">
    <source>
        <dbReference type="Pfam" id="PF07992"/>
    </source>
</evidence>
<dbReference type="EC" id="1.6.5.9" evidence="2"/>
<dbReference type="SUPFAM" id="SSF51905">
    <property type="entry name" value="FAD/NAD(P)-binding domain"/>
    <property type="match status" value="1"/>
</dbReference>
<dbReference type="Pfam" id="PF07992">
    <property type="entry name" value="Pyr_redox_2"/>
    <property type="match status" value="1"/>
</dbReference>
<keyword evidence="4" id="KW-0274">FAD</keyword>
<dbReference type="InterPro" id="IPR023753">
    <property type="entry name" value="FAD/NAD-binding_dom"/>
</dbReference>
<evidence type="ECO:0000313" key="13">
    <source>
        <dbReference type="Proteomes" id="UP000599391"/>
    </source>
</evidence>
<evidence type="ECO:0000256" key="1">
    <source>
        <dbReference type="ARBA" id="ARBA00005272"/>
    </source>
</evidence>
<evidence type="ECO:0000256" key="7">
    <source>
        <dbReference type="ARBA" id="ARBA00023027"/>
    </source>
</evidence>
<keyword evidence="9" id="KW-0472">Membrane</keyword>
<reference evidence="12 13" key="1">
    <citation type="journal article" date="2021" name="Int. J. Syst. Evol. Microbiol.">
        <title>Amazonocrinis nigriterrae gen. nov., sp. nov., Atlanticothrix silvestris gen. nov., sp. nov. and Dendronalium phyllosphericum gen. nov., sp. nov., nostocacean cyanobacteria from Brazilian environments.</title>
        <authorList>
            <person name="Alvarenga D.O."/>
            <person name="Andreote A.P.D."/>
            <person name="Branco L.H.Z."/>
            <person name="Delbaje E."/>
            <person name="Cruz R.B."/>
            <person name="Varani A.M."/>
            <person name="Fiore M.F."/>
        </authorList>
    </citation>
    <scope>NUCLEOTIDE SEQUENCE [LARGE SCALE GENOMIC DNA]</scope>
    <source>
        <strain evidence="12 13">CENA357</strain>
    </source>
</reference>
<keyword evidence="7" id="KW-0520">NAD</keyword>
<evidence type="ECO:0000259" key="11">
    <source>
        <dbReference type="Pfam" id="PF22366"/>
    </source>
</evidence>
<evidence type="ECO:0000256" key="9">
    <source>
        <dbReference type="SAM" id="Phobius"/>
    </source>
</evidence>
<dbReference type="PANTHER" id="PTHR43706:SF47">
    <property type="entry name" value="EXTERNAL NADH-UBIQUINONE OXIDOREDUCTASE 1, MITOCHONDRIAL-RELATED"/>
    <property type="match status" value="1"/>
</dbReference>
<evidence type="ECO:0000313" key="12">
    <source>
        <dbReference type="EMBL" id="MBH8556339.1"/>
    </source>
</evidence>
<keyword evidence="5" id="KW-0809">Transit peptide</keyword>
<keyword evidence="13" id="KW-1185">Reference proteome</keyword>
<evidence type="ECO:0000256" key="4">
    <source>
        <dbReference type="ARBA" id="ARBA00022827"/>
    </source>
</evidence>
<name>A0A8J7HNC1_9CYAN</name>
<evidence type="ECO:0000256" key="8">
    <source>
        <dbReference type="ARBA" id="ARBA00047599"/>
    </source>
</evidence>
<keyword evidence="6" id="KW-0560">Oxidoreductase</keyword>
<evidence type="ECO:0000256" key="2">
    <source>
        <dbReference type="ARBA" id="ARBA00012637"/>
    </source>
</evidence>
<comment type="catalytic activity">
    <reaction evidence="8">
        <text>a quinone + NADH + H(+) = a quinol + NAD(+)</text>
        <dbReference type="Rhea" id="RHEA:46160"/>
        <dbReference type="ChEBI" id="CHEBI:15378"/>
        <dbReference type="ChEBI" id="CHEBI:24646"/>
        <dbReference type="ChEBI" id="CHEBI:57540"/>
        <dbReference type="ChEBI" id="CHEBI:57945"/>
        <dbReference type="ChEBI" id="CHEBI:132124"/>
        <dbReference type="EC" id="1.6.5.9"/>
    </reaction>
</comment>
<keyword evidence="3" id="KW-0285">Flavoprotein</keyword>
<dbReference type="InterPro" id="IPR036188">
    <property type="entry name" value="FAD/NAD-bd_sf"/>
</dbReference>
<keyword evidence="9" id="KW-0812">Transmembrane</keyword>
<dbReference type="InterPro" id="IPR054585">
    <property type="entry name" value="NDH2-like_C"/>
</dbReference>
<dbReference type="Gene3D" id="3.50.50.100">
    <property type="match status" value="1"/>
</dbReference>
<feature type="domain" description="External alternative NADH-ubiquinone oxidoreductase-like C-terminal" evidence="11">
    <location>
        <begin position="361"/>
        <end position="415"/>
    </location>
</feature>
<protein>
    <recommendedName>
        <fullName evidence="2">NADH:ubiquinone reductase (non-electrogenic)</fullName>
        <ecNumber evidence="2">1.6.5.9</ecNumber>
    </recommendedName>
</protein>
<evidence type="ECO:0000256" key="3">
    <source>
        <dbReference type="ARBA" id="ARBA00022630"/>
    </source>
</evidence>
<feature type="domain" description="FAD/NAD(P)-binding" evidence="10">
    <location>
        <begin position="12"/>
        <end position="336"/>
    </location>
</feature>
<evidence type="ECO:0000256" key="5">
    <source>
        <dbReference type="ARBA" id="ARBA00022946"/>
    </source>
</evidence>
<dbReference type="InterPro" id="IPR045024">
    <property type="entry name" value="NDH-2"/>
</dbReference>
<proteinExistence type="inferred from homology"/>
<dbReference type="PANTHER" id="PTHR43706">
    <property type="entry name" value="NADH DEHYDROGENASE"/>
    <property type="match status" value="1"/>
</dbReference>
<comment type="caution">
    <text evidence="12">The sequence shown here is derived from an EMBL/GenBank/DDBJ whole genome shotgun (WGS) entry which is preliminary data.</text>
</comment>
<comment type="similarity">
    <text evidence="1">Belongs to the NADH dehydrogenase family.</text>
</comment>
<dbReference type="RefSeq" id="WP_214442533.1">
    <property type="nucleotide sequence ID" value="NZ_JAECZB010000113.1"/>
</dbReference>
<dbReference type="GO" id="GO:0050136">
    <property type="term" value="F:NADH dehydrogenase (quinone) (non-electrogenic) activity"/>
    <property type="evidence" value="ECO:0007669"/>
    <property type="project" value="UniProtKB-EC"/>
</dbReference>